<feature type="chain" id="PRO_5044745346" evidence="3">
    <location>
        <begin position="20"/>
        <end position="109"/>
    </location>
</feature>
<dbReference type="InterPro" id="IPR000618">
    <property type="entry name" value="Insect_cuticle"/>
</dbReference>
<dbReference type="Proteomes" id="UP001562425">
    <property type="component" value="Unassembled WGS sequence"/>
</dbReference>
<comment type="caution">
    <text evidence="4">The sequence shown here is derived from an EMBL/GenBank/DDBJ whole genome shotgun (WGS) entry which is preliminary data.</text>
</comment>
<keyword evidence="5" id="KW-1185">Reference proteome</keyword>
<dbReference type="Pfam" id="PF00379">
    <property type="entry name" value="Chitin_bind_4"/>
    <property type="match status" value="1"/>
</dbReference>
<evidence type="ECO:0000313" key="5">
    <source>
        <dbReference type="Proteomes" id="UP001562425"/>
    </source>
</evidence>
<proteinExistence type="predicted"/>
<reference evidence="4 5" key="1">
    <citation type="submission" date="2024-05" db="EMBL/GenBank/DDBJ databases">
        <title>Culex pipiens pipiens assembly and annotation.</title>
        <authorList>
            <person name="Alout H."/>
            <person name="Durand T."/>
        </authorList>
    </citation>
    <scope>NUCLEOTIDE SEQUENCE [LARGE SCALE GENOMIC DNA]</scope>
    <source>
        <strain evidence="4">HA-2024</strain>
        <tissue evidence="4">Whole body</tissue>
    </source>
</reference>
<dbReference type="InterPro" id="IPR050468">
    <property type="entry name" value="Cuticle_Struct_Prot"/>
</dbReference>
<keyword evidence="1 2" id="KW-0193">Cuticle</keyword>
<protein>
    <submittedName>
        <fullName evidence="4">Uncharacterized protein</fullName>
    </submittedName>
</protein>
<dbReference type="PROSITE" id="PS51155">
    <property type="entry name" value="CHIT_BIND_RR_2"/>
    <property type="match status" value="1"/>
</dbReference>
<keyword evidence="3" id="KW-0732">Signal</keyword>
<evidence type="ECO:0000256" key="2">
    <source>
        <dbReference type="PROSITE-ProRule" id="PRU00497"/>
    </source>
</evidence>
<accession>A0ABD1CMY2</accession>
<gene>
    <name evidence="4" type="ORF">pipiens_016037</name>
</gene>
<evidence type="ECO:0000256" key="1">
    <source>
        <dbReference type="ARBA" id="ARBA00022460"/>
    </source>
</evidence>
<evidence type="ECO:0000313" key="4">
    <source>
        <dbReference type="EMBL" id="KAL1377763.1"/>
    </source>
</evidence>
<evidence type="ECO:0000256" key="3">
    <source>
        <dbReference type="SAM" id="SignalP"/>
    </source>
</evidence>
<dbReference type="PANTHER" id="PTHR10380">
    <property type="entry name" value="CUTICLE PROTEIN"/>
    <property type="match status" value="1"/>
</dbReference>
<dbReference type="AlphaFoldDB" id="A0ABD1CMY2"/>
<dbReference type="EMBL" id="JBEHCU010010759">
    <property type="protein sequence ID" value="KAL1377763.1"/>
    <property type="molecule type" value="Genomic_DNA"/>
</dbReference>
<dbReference type="PROSITE" id="PS00233">
    <property type="entry name" value="CHIT_BIND_RR_1"/>
    <property type="match status" value="1"/>
</dbReference>
<sequence>MKFLIALAVALLAVVASEARPEVMVKTQELDIAADGTFKHNLELDDGTVARAEGDANNVNGYYKYPTPEGETVEVTYVADALGYHPQGKYVPAQLAKVLNYIRTNLKPE</sequence>
<dbReference type="PANTHER" id="PTHR10380:SF238">
    <property type="entry name" value="CUTICULAR PROTEIN 65EA-RELATED"/>
    <property type="match status" value="1"/>
</dbReference>
<dbReference type="GO" id="GO:0042302">
    <property type="term" value="F:structural constituent of cuticle"/>
    <property type="evidence" value="ECO:0007669"/>
    <property type="project" value="UniProtKB-UniRule"/>
</dbReference>
<feature type="signal peptide" evidence="3">
    <location>
        <begin position="1"/>
        <end position="19"/>
    </location>
</feature>
<name>A0ABD1CMY2_CULPP</name>
<dbReference type="InterPro" id="IPR031311">
    <property type="entry name" value="CHIT_BIND_RR_consensus"/>
</dbReference>
<organism evidence="4 5">
    <name type="scientific">Culex pipiens pipiens</name>
    <name type="common">Northern house mosquito</name>
    <dbReference type="NCBI Taxonomy" id="38569"/>
    <lineage>
        <taxon>Eukaryota</taxon>
        <taxon>Metazoa</taxon>
        <taxon>Ecdysozoa</taxon>
        <taxon>Arthropoda</taxon>
        <taxon>Hexapoda</taxon>
        <taxon>Insecta</taxon>
        <taxon>Pterygota</taxon>
        <taxon>Neoptera</taxon>
        <taxon>Endopterygota</taxon>
        <taxon>Diptera</taxon>
        <taxon>Nematocera</taxon>
        <taxon>Culicoidea</taxon>
        <taxon>Culicidae</taxon>
        <taxon>Culicinae</taxon>
        <taxon>Culicini</taxon>
        <taxon>Culex</taxon>
        <taxon>Culex</taxon>
    </lineage>
</organism>